<proteinExistence type="predicted"/>
<dbReference type="PROSITE" id="PS50095">
    <property type="entry name" value="PLAT"/>
    <property type="match status" value="1"/>
</dbReference>
<dbReference type="PANTHER" id="PTHR31718">
    <property type="entry name" value="PLAT DOMAIN-CONTAINING PROTEIN"/>
    <property type="match status" value="1"/>
</dbReference>
<gene>
    <name evidence="4" type="ORF">EJB05_38298</name>
</gene>
<dbReference type="EMBL" id="RWGY01000031">
    <property type="protein sequence ID" value="TVU14805.1"/>
    <property type="molecule type" value="Genomic_DNA"/>
</dbReference>
<name>A0A5J9TU39_9POAL</name>
<dbReference type="Gramene" id="TVU14805">
    <property type="protein sequence ID" value="TVU14805"/>
    <property type="gene ID" value="EJB05_38298"/>
</dbReference>
<sequence>MMRSLIITLACLLALQAYAASAAQCTFDILVKTGDRKNAGTDARISLQLRGASGPKLEISSLKAWGGKMGAGHDYFERGNLDRFRGTGPCLTGTPCNLLEQWLAVTAPPHELSTVRNDCSFPAATALP</sequence>
<evidence type="ECO:0000259" key="3">
    <source>
        <dbReference type="PROSITE" id="PS50095"/>
    </source>
</evidence>
<evidence type="ECO:0000313" key="4">
    <source>
        <dbReference type="EMBL" id="TVU14805.1"/>
    </source>
</evidence>
<reference evidence="4 5" key="1">
    <citation type="journal article" date="2019" name="Sci. Rep.">
        <title>A high-quality genome of Eragrostis curvula grass provides insights into Poaceae evolution and supports new strategies to enhance forage quality.</title>
        <authorList>
            <person name="Carballo J."/>
            <person name="Santos B.A.C.M."/>
            <person name="Zappacosta D."/>
            <person name="Garbus I."/>
            <person name="Selva J.P."/>
            <person name="Gallo C.A."/>
            <person name="Diaz A."/>
            <person name="Albertini E."/>
            <person name="Caccamo M."/>
            <person name="Echenique V."/>
        </authorList>
    </citation>
    <scope>NUCLEOTIDE SEQUENCE [LARGE SCALE GENOMIC DNA]</scope>
    <source>
        <strain evidence="5">cv. Victoria</strain>
        <tissue evidence="4">Leaf</tissue>
    </source>
</reference>
<dbReference type="Proteomes" id="UP000324897">
    <property type="component" value="Unassembled WGS sequence"/>
</dbReference>
<feature type="chain" id="PRO_5023808578" description="PLAT domain-containing protein" evidence="2">
    <location>
        <begin position="23"/>
        <end position="128"/>
    </location>
</feature>
<keyword evidence="5" id="KW-1185">Reference proteome</keyword>
<accession>A0A5J9TU39</accession>
<protein>
    <recommendedName>
        <fullName evidence="3">PLAT domain-containing protein</fullName>
    </recommendedName>
</protein>
<feature type="signal peptide" evidence="2">
    <location>
        <begin position="1"/>
        <end position="22"/>
    </location>
</feature>
<evidence type="ECO:0000256" key="2">
    <source>
        <dbReference type="SAM" id="SignalP"/>
    </source>
</evidence>
<comment type="caution">
    <text evidence="1">Lacks conserved residue(s) required for the propagation of feature annotation.</text>
</comment>
<dbReference type="InterPro" id="IPR001024">
    <property type="entry name" value="PLAT/LH2_dom"/>
</dbReference>
<dbReference type="PANTHER" id="PTHR31718:SF64">
    <property type="entry name" value="OS10G0361900 PROTEIN"/>
    <property type="match status" value="1"/>
</dbReference>
<dbReference type="SUPFAM" id="SSF49723">
    <property type="entry name" value="Lipase/lipooxygenase domain (PLAT/LH2 domain)"/>
    <property type="match status" value="1"/>
</dbReference>
<feature type="non-terminal residue" evidence="4">
    <location>
        <position position="1"/>
    </location>
</feature>
<dbReference type="InterPro" id="IPR036392">
    <property type="entry name" value="PLAT/LH2_dom_sf"/>
</dbReference>
<feature type="domain" description="PLAT" evidence="3">
    <location>
        <begin position="25"/>
        <end position="128"/>
    </location>
</feature>
<dbReference type="Gene3D" id="2.60.60.20">
    <property type="entry name" value="PLAT/LH2 domain"/>
    <property type="match status" value="1"/>
</dbReference>
<organism evidence="4 5">
    <name type="scientific">Eragrostis curvula</name>
    <name type="common">weeping love grass</name>
    <dbReference type="NCBI Taxonomy" id="38414"/>
    <lineage>
        <taxon>Eukaryota</taxon>
        <taxon>Viridiplantae</taxon>
        <taxon>Streptophyta</taxon>
        <taxon>Embryophyta</taxon>
        <taxon>Tracheophyta</taxon>
        <taxon>Spermatophyta</taxon>
        <taxon>Magnoliopsida</taxon>
        <taxon>Liliopsida</taxon>
        <taxon>Poales</taxon>
        <taxon>Poaceae</taxon>
        <taxon>PACMAD clade</taxon>
        <taxon>Chloridoideae</taxon>
        <taxon>Eragrostideae</taxon>
        <taxon>Eragrostidinae</taxon>
        <taxon>Eragrostis</taxon>
    </lineage>
</organism>
<comment type="caution">
    <text evidence="4">The sequence shown here is derived from an EMBL/GenBank/DDBJ whole genome shotgun (WGS) entry which is preliminary data.</text>
</comment>
<evidence type="ECO:0000313" key="5">
    <source>
        <dbReference type="Proteomes" id="UP000324897"/>
    </source>
</evidence>
<dbReference type="AlphaFoldDB" id="A0A5J9TU39"/>
<evidence type="ECO:0000256" key="1">
    <source>
        <dbReference type="PROSITE-ProRule" id="PRU00152"/>
    </source>
</evidence>
<dbReference type="OrthoDB" id="1631407at2759"/>
<keyword evidence="2" id="KW-0732">Signal</keyword>